<feature type="signal peptide" evidence="1">
    <location>
        <begin position="1"/>
        <end position="25"/>
    </location>
</feature>
<accession>A0A1P8UTV9</accession>
<dbReference type="STRING" id="1250539.Ga0080574_TMP2493"/>
<dbReference type="Proteomes" id="UP000187059">
    <property type="component" value="Chromosome"/>
</dbReference>
<proteinExistence type="predicted"/>
<dbReference type="Pfam" id="PF11412">
    <property type="entry name" value="DsbD_N"/>
    <property type="match status" value="1"/>
</dbReference>
<reference evidence="3 4" key="1">
    <citation type="submission" date="2016-04" db="EMBL/GenBank/DDBJ databases">
        <title>Deep-sea bacteria in the southern Pacific.</title>
        <authorList>
            <person name="Tang K."/>
        </authorList>
    </citation>
    <scope>NUCLEOTIDE SEQUENCE [LARGE SCALE GENOMIC DNA]</scope>
    <source>
        <strain evidence="3 4">JLT2014</strain>
    </source>
</reference>
<dbReference type="PROSITE" id="PS51257">
    <property type="entry name" value="PROKAR_LIPOPROTEIN"/>
    <property type="match status" value="1"/>
</dbReference>
<dbReference type="AlphaFoldDB" id="A0A1P8UTV9"/>
<keyword evidence="1" id="KW-0732">Signal</keyword>
<keyword evidence="4" id="KW-1185">Reference proteome</keyword>
<protein>
    <submittedName>
        <fullName evidence="3">Protein involved in C-type cytochrome biogenesis</fullName>
    </submittedName>
</protein>
<feature type="domain" description="Thiol:disulfide interchange protein DsbD N-terminal" evidence="2">
    <location>
        <begin position="37"/>
        <end position="144"/>
    </location>
</feature>
<dbReference type="EMBL" id="CP015093">
    <property type="protein sequence ID" value="APZ52827.1"/>
    <property type="molecule type" value="Genomic_DNA"/>
</dbReference>
<name>A0A1P8UTV9_9RHOB</name>
<dbReference type="KEGG" id="paby:Ga0080574_TMP2493"/>
<evidence type="ECO:0000313" key="4">
    <source>
        <dbReference type="Proteomes" id="UP000187059"/>
    </source>
</evidence>
<evidence type="ECO:0000256" key="1">
    <source>
        <dbReference type="SAM" id="SignalP"/>
    </source>
</evidence>
<evidence type="ECO:0000259" key="2">
    <source>
        <dbReference type="Pfam" id="PF11412"/>
    </source>
</evidence>
<feature type="chain" id="PRO_5012071748" evidence="1">
    <location>
        <begin position="26"/>
        <end position="267"/>
    </location>
</feature>
<sequence precursor="true">MCFLMIRALSLIFAALLACAAPALAAEPVEAELRPGWRLPDGDHMAALHLTLAPGWKTYWRAPGEAGIPPVFDWRGSRNTRSVEVLWPAPHVFWQSGMRSVGYKKELVLPLRITPQGNGDIRLKTEMQLGLCNEICLPHTLRIDATLPSTTAQPDPMIASALASAPFTESEASVKQVRCRVSPAGNGIALRAEIDMPGAGGTEETVIESGQPALWVAEPKTHREGGTLVTETRLMHMDGKPFMLDRSRLRITVLGASHAVDIHGCDG</sequence>
<organism evidence="3 4">
    <name type="scientific">Salipiger abyssi</name>
    <dbReference type="NCBI Taxonomy" id="1250539"/>
    <lineage>
        <taxon>Bacteria</taxon>
        <taxon>Pseudomonadati</taxon>
        <taxon>Pseudomonadota</taxon>
        <taxon>Alphaproteobacteria</taxon>
        <taxon>Rhodobacterales</taxon>
        <taxon>Roseobacteraceae</taxon>
        <taxon>Salipiger</taxon>
    </lineage>
</organism>
<dbReference type="InterPro" id="IPR028250">
    <property type="entry name" value="DsbDN"/>
</dbReference>
<gene>
    <name evidence="3" type="ORF">Ga0080574_TMP2493</name>
</gene>
<evidence type="ECO:0000313" key="3">
    <source>
        <dbReference type="EMBL" id="APZ52827.1"/>
    </source>
</evidence>